<gene>
    <name evidence="10" type="ORF">V6N11_060400</name>
</gene>
<evidence type="ECO:0000256" key="8">
    <source>
        <dbReference type="ARBA" id="ARBA00023326"/>
    </source>
</evidence>
<feature type="domain" description="Glycoside hydrolase family 9" evidence="9">
    <location>
        <begin position="1"/>
        <end position="98"/>
    </location>
</feature>
<organism evidence="10 11">
    <name type="scientific">Hibiscus sabdariffa</name>
    <name type="common">roselle</name>
    <dbReference type="NCBI Taxonomy" id="183260"/>
    <lineage>
        <taxon>Eukaryota</taxon>
        <taxon>Viridiplantae</taxon>
        <taxon>Streptophyta</taxon>
        <taxon>Embryophyta</taxon>
        <taxon>Tracheophyta</taxon>
        <taxon>Spermatophyta</taxon>
        <taxon>Magnoliopsida</taxon>
        <taxon>eudicotyledons</taxon>
        <taxon>Gunneridae</taxon>
        <taxon>Pentapetalae</taxon>
        <taxon>rosids</taxon>
        <taxon>malvids</taxon>
        <taxon>Malvales</taxon>
        <taxon>Malvaceae</taxon>
        <taxon>Malvoideae</taxon>
        <taxon>Hibiscus</taxon>
    </lineage>
</organism>
<evidence type="ECO:0000313" key="10">
    <source>
        <dbReference type="EMBL" id="KAK9002820.1"/>
    </source>
</evidence>
<keyword evidence="7" id="KW-0326">Glycosidase</keyword>
<dbReference type="InterPro" id="IPR012341">
    <property type="entry name" value="6hp_glycosidase-like_sf"/>
</dbReference>
<dbReference type="EC" id="3.2.1.4" evidence="3"/>
<protein>
    <recommendedName>
        <fullName evidence="3">cellulase</fullName>
        <ecNumber evidence="3">3.2.1.4</ecNumber>
    </recommendedName>
</protein>
<dbReference type="Proteomes" id="UP001396334">
    <property type="component" value="Unassembled WGS sequence"/>
</dbReference>
<dbReference type="SUPFAM" id="SSF48208">
    <property type="entry name" value="Six-hairpin glycosidases"/>
    <property type="match status" value="1"/>
</dbReference>
<evidence type="ECO:0000259" key="9">
    <source>
        <dbReference type="Pfam" id="PF00759"/>
    </source>
</evidence>
<evidence type="ECO:0000256" key="1">
    <source>
        <dbReference type="ARBA" id="ARBA00000966"/>
    </source>
</evidence>
<reference evidence="10 11" key="1">
    <citation type="journal article" date="2024" name="G3 (Bethesda)">
        <title>Genome assembly of Hibiscus sabdariffa L. provides insights into metabolisms of medicinal natural products.</title>
        <authorList>
            <person name="Kim T."/>
        </authorList>
    </citation>
    <scope>NUCLEOTIDE SEQUENCE [LARGE SCALE GENOMIC DNA]</scope>
    <source>
        <strain evidence="10">TK-2024</strain>
        <tissue evidence="10">Old leaves</tissue>
    </source>
</reference>
<keyword evidence="4" id="KW-0378">Hydrolase</keyword>
<name>A0ABR2QQ71_9ROSI</name>
<evidence type="ECO:0000256" key="2">
    <source>
        <dbReference type="ARBA" id="ARBA00007072"/>
    </source>
</evidence>
<evidence type="ECO:0000256" key="7">
    <source>
        <dbReference type="ARBA" id="ARBA00023295"/>
    </source>
</evidence>
<evidence type="ECO:0000313" key="11">
    <source>
        <dbReference type="Proteomes" id="UP001396334"/>
    </source>
</evidence>
<keyword evidence="5" id="KW-0136">Cellulose degradation</keyword>
<sequence length="98" mass="11435">MTAASVVFKKTNPHYSHLLVHHAQEFDDKYREKYDGSIAVVKSYYMSVSCYMGELLWVVAWLYEATDKEEYLNYVVDNAASFGGIGWANSEFRWDVKY</sequence>
<dbReference type="PANTHER" id="PTHR22298">
    <property type="entry name" value="ENDO-1,4-BETA-GLUCANASE"/>
    <property type="match status" value="1"/>
</dbReference>
<dbReference type="InterPro" id="IPR008928">
    <property type="entry name" value="6-hairpin_glycosidase_sf"/>
</dbReference>
<dbReference type="InterPro" id="IPR001701">
    <property type="entry name" value="Glyco_hydro_9"/>
</dbReference>
<keyword evidence="8" id="KW-0624">Polysaccharide degradation</keyword>
<evidence type="ECO:0000256" key="4">
    <source>
        <dbReference type="ARBA" id="ARBA00022801"/>
    </source>
</evidence>
<dbReference type="Pfam" id="PF00759">
    <property type="entry name" value="Glyco_hydro_9"/>
    <property type="match status" value="1"/>
</dbReference>
<comment type="similarity">
    <text evidence="2">Belongs to the glycosyl hydrolase 9 (cellulase E) family.</text>
</comment>
<keyword evidence="11" id="KW-1185">Reference proteome</keyword>
<accession>A0ABR2QQ71</accession>
<evidence type="ECO:0000256" key="3">
    <source>
        <dbReference type="ARBA" id="ARBA00012601"/>
    </source>
</evidence>
<dbReference type="EMBL" id="JBBPBN010000034">
    <property type="protein sequence ID" value="KAK9002820.1"/>
    <property type="molecule type" value="Genomic_DNA"/>
</dbReference>
<evidence type="ECO:0000256" key="5">
    <source>
        <dbReference type="ARBA" id="ARBA00023001"/>
    </source>
</evidence>
<proteinExistence type="inferred from homology"/>
<comment type="catalytic activity">
    <reaction evidence="1">
        <text>Endohydrolysis of (1-&gt;4)-beta-D-glucosidic linkages in cellulose, lichenin and cereal beta-D-glucans.</text>
        <dbReference type="EC" id="3.2.1.4"/>
    </reaction>
</comment>
<dbReference type="Gene3D" id="1.50.10.10">
    <property type="match status" value="1"/>
</dbReference>
<comment type="caution">
    <text evidence="10">The sequence shown here is derived from an EMBL/GenBank/DDBJ whole genome shotgun (WGS) entry which is preliminary data.</text>
</comment>
<evidence type="ECO:0000256" key="6">
    <source>
        <dbReference type="ARBA" id="ARBA00023277"/>
    </source>
</evidence>
<keyword evidence="6" id="KW-0119">Carbohydrate metabolism</keyword>